<dbReference type="GO" id="GO:0009396">
    <property type="term" value="P:folic acid-containing compound biosynthetic process"/>
    <property type="evidence" value="ECO:0007669"/>
    <property type="project" value="InterPro"/>
</dbReference>
<dbReference type="InterPro" id="IPR005802">
    <property type="entry name" value="ADC_synth_comp_1"/>
</dbReference>
<dbReference type="InterPro" id="IPR005801">
    <property type="entry name" value="ADC_synthase"/>
</dbReference>
<evidence type="ECO:0000256" key="1">
    <source>
        <dbReference type="ARBA" id="ARBA00013139"/>
    </source>
</evidence>
<dbReference type="PANTHER" id="PTHR11236:SF50">
    <property type="entry name" value="AMINODEOXYCHORISMATE SYNTHASE COMPONENT 1"/>
    <property type="match status" value="1"/>
</dbReference>
<dbReference type="Pfam" id="PF04715">
    <property type="entry name" value="Anth_synt_I_N"/>
    <property type="match status" value="1"/>
</dbReference>
<feature type="domain" description="Anthranilate synthase component I N-terminal" evidence="4">
    <location>
        <begin position="22"/>
        <end position="163"/>
    </location>
</feature>
<dbReference type="eggNOG" id="COG0147">
    <property type="taxonomic scope" value="Bacteria"/>
</dbReference>
<dbReference type="PRINTS" id="PR00095">
    <property type="entry name" value="ANTSNTHASEI"/>
</dbReference>
<dbReference type="AlphaFoldDB" id="K6YZ77"/>
<dbReference type="KEGG" id="gps:C427_3279"/>
<keyword evidence="6" id="KW-1185">Reference proteome</keyword>
<dbReference type="PANTHER" id="PTHR11236">
    <property type="entry name" value="AMINOBENZOATE/ANTHRANILATE SYNTHASE"/>
    <property type="match status" value="1"/>
</dbReference>
<dbReference type="GO" id="GO:0000162">
    <property type="term" value="P:L-tryptophan biosynthetic process"/>
    <property type="evidence" value="ECO:0007669"/>
    <property type="project" value="TreeGrafter"/>
</dbReference>
<evidence type="ECO:0000259" key="3">
    <source>
        <dbReference type="Pfam" id="PF00425"/>
    </source>
</evidence>
<sequence length="485" mass="54362">MNNHTYSLTISPLKISNDYSMANLFAHFADKPWAMLLDSANSKRQDGRFDIMVANPIATITTIGNTSNVWQQDADLNQESSLNPLSLVQNMLEKHMPNHKVKSVNKFNLPFMAGALGLFGYDLGKCFENLPNKNENEYSTPDMAIGIYAWSIIKDNITQQFYLCYLDQYPHPSSNHIQQLVECDNTSQSFSLTSDWQANMSQEQYTQKLSCISAYLQAGDCYQINLAQRFSAHYMGDEWQAYQQLRVANHAPFSAFIRLADSVVISISPERFISVNEGMVQTKPIKGTRLRSKDLEQDQLQIDSLLSAEKDRAENLMIVDLLRNDLSKHCQPGTVNVPDLFKLESFAAVHHLVSTVTGKLKATSNPIDLLQGAFPGGSITGAPKIRAMQIIDELEPNNRNIYCGSIGYLGVFGDMDTNICIRTLLCEQSREKSNNQKIMHCWAGGGIVLDSNAKDEYQESLDKVSKILPVLSQYSSLSKLRKARG</sequence>
<gene>
    <name evidence="5" type="ORF">C427_3279</name>
</gene>
<dbReference type="OrthoDB" id="9803598at2"/>
<evidence type="ECO:0000256" key="2">
    <source>
        <dbReference type="ARBA" id="ARBA00022679"/>
    </source>
</evidence>
<evidence type="ECO:0000259" key="4">
    <source>
        <dbReference type="Pfam" id="PF04715"/>
    </source>
</evidence>
<reference evidence="5 6" key="1">
    <citation type="journal article" date="2013" name="Genome Announc.">
        <title>Complete Genome Sequence of Glaciecola psychrophila Strain 170T.</title>
        <authorList>
            <person name="Yin J."/>
            <person name="Chen J."/>
            <person name="Liu G."/>
            <person name="Yu Y."/>
            <person name="Song L."/>
            <person name="Wang X."/>
            <person name="Qu X."/>
        </authorList>
    </citation>
    <scope>NUCLEOTIDE SEQUENCE [LARGE SCALE GENOMIC DNA]</scope>
    <source>
        <strain evidence="5 6">170</strain>
    </source>
</reference>
<dbReference type="EMBL" id="CP003837">
    <property type="protein sequence ID" value="AGH45388.1"/>
    <property type="molecule type" value="Genomic_DNA"/>
</dbReference>
<dbReference type="PATRIC" id="fig|1129794.4.peg.3258"/>
<dbReference type="InterPro" id="IPR006805">
    <property type="entry name" value="Anth_synth_I_N"/>
</dbReference>
<dbReference type="Gene3D" id="3.60.120.10">
    <property type="entry name" value="Anthranilate synthase"/>
    <property type="match status" value="1"/>
</dbReference>
<protein>
    <recommendedName>
        <fullName evidence="1">aminodeoxychorismate synthase</fullName>
        <ecNumber evidence="1">2.6.1.85</ecNumber>
    </recommendedName>
</protein>
<dbReference type="HOGENOM" id="CLU_006493_7_2_6"/>
<accession>K6YZ77</accession>
<dbReference type="EC" id="2.6.1.85" evidence="1"/>
<dbReference type="SUPFAM" id="SSF56322">
    <property type="entry name" value="ADC synthase"/>
    <property type="match status" value="1"/>
</dbReference>
<dbReference type="Pfam" id="PF00425">
    <property type="entry name" value="Chorismate_bind"/>
    <property type="match status" value="1"/>
</dbReference>
<dbReference type="GO" id="GO:0046820">
    <property type="term" value="F:4-amino-4-deoxychorismate synthase activity"/>
    <property type="evidence" value="ECO:0007669"/>
    <property type="project" value="UniProtKB-EC"/>
</dbReference>
<dbReference type="NCBIfam" id="TIGR00553">
    <property type="entry name" value="pabB"/>
    <property type="match status" value="1"/>
</dbReference>
<dbReference type="RefSeq" id="WP_007638629.1">
    <property type="nucleotide sequence ID" value="NC_020514.1"/>
</dbReference>
<evidence type="ECO:0000313" key="5">
    <source>
        <dbReference type="EMBL" id="AGH45388.1"/>
    </source>
</evidence>
<dbReference type="Proteomes" id="UP000011864">
    <property type="component" value="Chromosome"/>
</dbReference>
<evidence type="ECO:0000313" key="6">
    <source>
        <dbReference type="Proteomes" id="UP000011864"/>
    </source>
</evidence>
<keyword evidence="2" id="KW-0808">Transferase</keyword>
<feature type="domain" description="Chorismate-utilising enzyme C-terminal" evidence="3">
    <location>
        <begin position="202"/>
        <end position="463"/>
    </location>
</feature>
<dbReference type="InterPro" id="IPR019999">
    <property type="entry name" value="Anth_synth_I-like"/>
</dbReference>
<name>K6YZ77_9ALTE</name>
<dbReference type="InterPro" id="IPR015890">
    <property type="entry name" value="Chorismate_C"/>
</dbReference>
<organism evidence="5 6">
    <name type="scientific">Paraglaciecola psychrophila 170</name>
    <dbReference type="NCBI Taxonomy" id="1129794"/>
    <lineage>
        <taxon>Bacteria</taxon>
        <taxon>Pseudomonadati</taxon>
        <taxon>Pseudomonadota</taxon>
        <taxon>Gammaproteobacteria</taxon>
        <taxon>Alteromonadales</taxon>
        <taxon>Alteromonadaceae</taxon>
        <taxon>Paraglaciecola</taxon>
    </lineage>
</organism>
<dbReference type="STRING" id="1129794.C427_3279"/>
<proteinExistence type="predicted"/>